<reference evidence="2" key="1">
    <citation type="journal article" date="2014" name="Int. J. Syst. Evol. Microbiol.">
        <title>Complete genome sequence of Corynebacterium casei LMG S-19264T (=DSM 44701T), isolated from a smear-ripened cheese.</title>
        <authorList>
            <consortium name="US DOE Joint Genome Institute (JGI-PGF)"/>
            <person name="Walter F."/>
            <person name="Albersmeier A."/>
            <person name="Kalinowski J."/>
            <person name="Ruckert C."/>
        </authorList>
    </citation>
    <scope>NUCLEOTIDE SEQUENCE</scope>
    <source>
        <strain evidence="2">JCM 19596</strain>
    </source>
</reference>
<sequence length="104" mass="11711">MVAEPRESHETHGESEDECEREGEVNGAGLGRRFDCLLHWCESSVKDINEEKEENSDSSPIKQVSGAFRDGESCHWQSKVDCPPGYSAKCNRFDRGERHASINI</sequence>
<keyword evidence="3" id="KW-1185">Reference proteome</keyword>
<evidence type="ECO:0000313" key="3">
    <source>
        <dbReference type="Proteomes" id="UP000607197"/>
    </source>
</evidence>
<dbReference type="EMBL" id="BMPG01000006">
    <property type="protein sequence ID" value="GGL71652.1"/>
    <property type="molecule type" value="Genomic_DNA"/>
</dbReference>
<feature type="compositionally biased region" description="Basic and acidic residues" evidence="1">
    <location>
        <begin position="1"/>
        <end position="14"/>
    </location>
</feature>
<evidence type="ECO:0000313" key="2">
    <source>
        <dbReference type="EMBL" id="GGL71652.1"/>
    </source>
</evidence>
<organism evidence="2 3">
    <name type="scientific">Halocalculus aciditolerans</name>
    <dbReference type="NCBI Taxonomy" id="1383812"/>
    <lineage>
        <taxon>Archaea</taxon>
        <taxon>Methanobacteriati</taxon>
        <taxon>Methanobacteriota</taxon>
        <taxon>Stenosarchaea group</taxon>
        <taxon>Halobacteria</taxon>
        <taxon>Halobacteriales</taxon>
        <taxon>Halobacteriaceae</taxon>
        <taxon>Halocalculus</taxon>
    </lineage>
</organism>
<protein>
    <submittedName>
        <fullName evidence="2">Uncharacterized protein</fullName>
    </submittedName>
</protein>
<comment type="caution">
    <text evidence="2">The sequence shown here is derived from an EMBL/GenBank/DDBJ whole genome shotgun (WGS) entry which is preliminary data.</text>
</comment>
<accession>A0A830FQQ6</accession>
<proteinExistence type="predicted"/>
<gene>
    <name evidence="2" type="ORF">GCM10009039_32130</name>
</gene>
<name>A0A830FQQ6_9EURY</name>
<dbReference type="Proteomes" id="UP000607197">
    <property type="component" value="Unassembled WGS sequence"/>
</dbReference>
<reference evidence="2" key="2">
    <citation type="submission" date="2020-09" db="EMBL/GenBank/DDBJ databases">
        <authorList>
            <person name="Sun Q."/>
            <person name="Ohkuma M."/>
        </authorList>
    </citation>
    <scope>NUCLEOTIDE SEQUENCE</scope>
    <source>
        <strain evidence="2">JCM 19596</strain>
    </source>
</reference>
<dbReference type="AlphaFoldDB" id="A0A830FQQ6"/>
<evidence type="ECO:0000256" key="1">
    <source>
        <dbReference type="SAM" id="MobiDB-lite"/>
    </source>
</evidence>
<feature type="region of interest" description="Disordered" evidence="1">
    <location>
        <begin position="1"/>
        <end position="24"/>
    </location>
</feature>